<evidence type="ECO:0000256" key="1">
    <source>
        <dbReference type="ARBA" id="ARBA00004141"/>
    </source>
</evidence>
<comment type="subcellular location">
    <subcellularLocation>
        <location evidence="11 12">Cell membrane</location>
        <topology evidence="11 12">Multi-pass membrane protein</topology>
    </subcellularLocation>
    <subcellularLocation>
        <location evidence="1">Membrane</location>
        <topology evidence="1">Multi-pass membrane protein</topology>
    </subcellularLocation>
</comment>
<evidence type="ECO:0000256" key="3">
    <source>
        <dbReference type="ARBA" id="ARBA00022448"/>
    </source>
</evidence>
<evidence type="ECO:0000256" key="5">
    <source>
        <dbReference type="ARBA" id="ARBA00022692"/>
    </source>
</evidence>
<dbReference type="SUPFAM" id="SSF81336">
    <property type="entry name" value="F1F0 ATP synthase subunit A"/>
    <property type="match status" value="1"/>
</dbReference>
<comment type="similarity">
    <text evidence="2 11 12">Belongs to the ATPase A chain family.</text>
</comment>
<evidence type="ECO:0000256" key="12">
    <source>
        <dbReference type="RuleBase" id="RU000483"/>
    </source>
</evidence>
<dbReference type="PRINTS" id="PR00123">
    <property type="entry name" value="ATPASEA"/>
</dbReference>
<feature type="transmembrane region" description="Helical" evidence="11">
    <location>
        <begin position="333"/>
        <end position="364"/>
    </location>
</feature>
<evidence type="ECO:0000313" key="15">
    <source>
        <dbReference type="Proteomes" id="UP000652681"/>
    </source>
</evidence>
<keyword evidence="13" id="KW-0732">Signal</keyword>
<dbReference type="Pfam" id="PF00119">
    <property type="entry name" value="ATP-synt_A"/>
    <property type="match status" value="1"/>
</dbReference>
<protein>
    <recommendedName>
        <fullName evidence="11 12">ATP synthase subunit a</fullName>
    </recommendedName>
    <alternativeName>
        <fullName evidence="11">ATP synthase F0 sector subunit a</fullName>
    </alternativeName>
    <alternativeName>
        <fullName evidence="11">F-ATPase subunit 6</fullName>
    </alternativeName>
</protein>
<dbReference type="NCBIfam" id="TIGR01131">
    <property type="entry name" value="ATP_synt_6_or_A"/>
    <property type="match status" value="1"/>
</dbReference>
<proteinExistence type="inferred from homology"/>
<dbReference type="AlphaFoldDB" id="A0A8J6P8X9"/>
<dbReference type="GO" id="GO:0005886">
    <property type="term" value="C:plasma membrane"/>
    <property type="evidence" value="ECO:0007669"/>
    <property type="project" value="UniProtKB-SubCell"/>
</dbReference>
<feature type="transmembrane region" description="Helical" evidence="11">
    <location>
        <begin position="150"/>
        <end position="171"/>
    </location>
</feature>
<name>A0A8J6P8X9_9FLAO</name>
<evidence type="ECO:0000256" key="11">
    <source>
        <dbReference type="HAMAP-Rule" id="MF_01393"/>
    </source>
</evidence>
<gene>
    <name evidence="11 14" type="primary">atpB</name>
    <name evidence="14" type="ORF">H9Y05_07530</name>
</gene>
<dbReference type="InterPro" id="IPR045083">
    <property type="entry name" value="ATP_synth_F0_asu_bact/mt"/>
</dbReference>
<dbReference type="InterPro" id="IPR035908">
    <property type="entry name" value="F0_ATP_A_sf"/>
</dbReference>
<evidence type="ECO:0000256" key="4">
    <source>
        <dbReference type="ARBA" id="ARBA00022547"/>
    </source>
</evidence>
<feature type="chain" id="PRO_5035306441" description="ATP synthase subunit a" evidence="13">
    <location>
        <begin position="26"/>
        <end position="369"/>
    </location>
</feature>
<keyword evidence="5 11" id="KW-0812">Transmembrane</keyword>
<keyword evidence="9 11" id="KW-0472">Membrane</keyword>
<dbReference type="InterPro" id="IPR000568">
    <property type="entry name" value="ATP_synth_F0_asu"/>
</dbReference>
<dbReference type="Gene3D" id="1.20.120.220">
    <property type="entry name" value="ATP synthase, F0 complex, subunit A"/>
    <property type="match status" value="1"/>
</dbReference>
<comment type="function">
    <text evidence="11 12">Key component of the proton channel; it plays a direct role in the translocation of protons across the membrane.</text>
</comment>
<comment type="caution">
    <text evidence="14">The sequence shown here is derived from an EMBL/GenBank/DDBJ whole genome shotgun (WGS) entry which is preliminary data.</text>
</comment>
<dbReference type="GO" id="GO:0045259">
    <property type="term" value="C:proton-transporting ATP synthase complex"/>
    <property type="evidence" value="ECO:0007669"/>
    <property type="project" value="UniProtKB-KW"/>
</dbReference>
<keyword evidence="3 11" id="KW-0813">Transport</keyword>
<feature type="transmembrane region" description="Helical" evidence="11">
    <location>
        <begin position="210"/>
        <end position="231"/>
    </location>
</feature>
<evidence type="ECO:0000256" key="7">
    <source>
        <dbReference type="ARBA" id="ARBA00022989"/>
    </source>
</evidence>
<dbReference type="Proteomes" id="UP000652681">
    <property type="component" value="Unassembled WGS sequence"/>
</dbReference>
<keyword evidence="10 11" id="KW-0066">ATP synthesis</keyword>
<organism evidence="14 15">
    <name type="scientific">Taishania pollutisoli</name>
    <dbReference type="NCBI Taxonomy" id="2766479"/>
    <lineage>
        <taxon>Bacteria</taxon>
        <taxon>Pseudomonadati</taxon>
        <taxon>Bacteroidota</taxon>
        <taxon>Flavobacteriia</taxon>
        <taxon>Flavobacteriales</taxon>
        <taxon>Crocinitomicaceae</taxon>
        <taxon>Taishania</taxon>
    </lineage>
</organism>
<evidence type="ECO:0000256" key="6">
    <source>
        <dbReference type="ARBA" id="ARBA00022781"/>
    </source>
</evidence>
<evidence type="ECO:0000256" key="9">
    <source>
        <dbReference type="ARBA" id="ARBA00023136"/>
    </source>
</evidence>
<keyword evidence="8 11" id="KW-0406">Ion transport</keyword>
<feature type="transmembrane region" description="Helical" evidence="11">
    <location>
        <begin position="296"/>
        <end position="321"/>
    </location>
</feature>
<dbReference type="PANTHER" id="PTHR11410">
    <property type="entry name" value="ATP SYNTHASE SUBUNIT A"/>
    <property type="match status" value="1"/>
</dbReference>
<dbReference type="EMBL" id="JACVEL010000004">
    <property type="protein sequence ID" value="MBC9812331.1"/>
    <property type="molecule type" value="Genomic_DNA"/>
</dbReference>
<dbReference type="HAMAP" id="MF_01393">
    <property type="entry name" value="ATP_synth_a_bact"/>
    <property type="match status" value="1"/>
</dbReference>
<feature type="transmembrane region" description="Helical" evidence="11">
    <location>
        <begin position="268"/>
        <end position="290"/>
    </location>
</feature>
<accession>A0A8J6P8X9</accession>
<keyword evidence="15" id="KW-1185">Reference proteome</keyword>
<feature type="signal peptide" evidence="13">
    <location>
        <begin position="1"/>
        <end position="25"/>
    </location>
</feature>
<reference evidence="14" key="1">
    <citation type="submission" date="2020-09" db="EMBL/GenBank/DDBJ databases">
        <title>Taishania pollutisoli gen. nov., sp. nov., Isolated from Tetrabromobisphenol A-Contaminated Soil.</title>
        <authorList>
            <person name="Chen Q."/>
        </authorList>
    </citation>
    <scope>NUCLEOTIDE SEQUENCE</scope>
    <source>
        <strain evidence="14">CZZ-1</strain>
    </source>
</reference>
<feature type="transmembrane region" description="Helical" evidence="11">
    <location>
        <begin position="237"/>
        <end position="256"/>
    </location>
</feature>
<evidence type="ECO:0000256" key="13">
    <source>
        <dbReference type="SAM" id="SignalP"/>
    </source>
</evidence>
<dbReference type="GO" id="GO:0046933">
    <property type="term" value="F:proton-transporting ATP synthase activity, rotational mechanism"/>
    <property type="evidence" value="ECO:0007669"/>
    <property type="project" value="UniProtKB-UniRule"/>
</dbReference>
<evidence type="ECO:0000256" key="2">
    <source>
        <dbReference type="ARBA" id="ARBA00006810"/>
    </source>
</evidence>
<dbReference type="PANTHER" id="PTHR11410:SF0">
    <property type="entry name" value="ATP SYNTHASE SUBUNIT A"/>
    <property type="match status" value="1"/>
</dbReference>
<evidence type="ECO:0000256" key="10">
    <source>
        <dbReference type="ARBA" id="ARBA00023310"/>
    </source>
</evidence>
<keyword evidence="11" id="KW-1003">Cell membrane</keyword>
<dbReference type="RefSeq" id="WP_163489727.1">
    <property type="nucleotide sequence ID" value="NZ_JACVEL010000004.1"/>
</dbReference>
<dbReference type="CDD" id="cd00310">
    <property type="entry name" value="ATP-synt_Fo_a_6"/>
    <property type="match status" value="1"/>
</dbReference>
<evidence type="ECO:0000313" key="14">
    <source>
        <dbReference type="EMBL" id="MBC9812331.1"/>
    </source>
</evidence>
<keyword evidence="7 11" id="KW-1133">Transmembrane helix</keyword>
<keyword evidence="6 11" id="KW-0375">Hydrogen ion transport</keyword>
<keyword evidence="4 11" id="KW-0138">CF(0)</keyword>
<evidence type="ECO:0000256" key="8">
    <source>
        <dbReference type="ARBA" id="ARBA00023065"/>
    </source>
</evidence>
<sequence length="369" mass="40894">MRLFNKFNTLVLTVFSVLSINALYAGHDEVDGYVEKDFNIGEMIMHHIKDAHEIHLWGDAHNGTSVYLPIILMDGGLKTFSSSHLYHGELKTAVDHKTHEEIHYVAGVGPADGYAIFHEKIYKLENGELQFEDSHPHNAKPMDFSITKNVFVLFLVSFIVCLLAIGTARYYKKNGAIAPKGVAKFIEPLVIFVRDDVAKANIGEHAYKKYVPYLLTIFFFILVGNLLGLVPMLSANLTGNITITLFLAVCTLLATVLSGNKNYWHHIFATPGVPVPLLIIMIPIEVVGILTKPFALMIRLFANITAGHVIILAFIGIIFINKNAAWGALSVPMALFISVLEILVAFLQAYLFAMLSALFIGAAVEEHHH</sequence>